<reference evidence="1 2" key="1">
    <citation type="submission" date="2019-06" db="EMBL/GenBank/DDBJ databases">
        <title>Genome sequence of Ureibacillus terrenus.</title>
        <authorList>
            <person name="Maclea K.S."/>
            <person name="Simoes M."/>
        </authorList>
    </citation>
    <scope>NUCLEOTIDE SEQUENCE [LARGE SCALE GENOMIC DNA]</scope>
    <source>
        <strain evidence="1 2">ATCC BAA-384</strain>
    </source>
</reference>
<accession>A0A540V5U3</accession>
<dbReference type="Proteomes" id="UP000315753">
    <property type="component" value="Unassembled WGS sequence"/>
</dbReference>
<evidence type="ECO:0000313" key="1">
    <source>
        <dbReference type="EMBL" id="TQE92127.1"/>
    </source>
</evidence>
<protein>
    <submittedName>
        <fullName evidence="1">Uncharacterized protein</fullName>
    </submittedName>
</protein>
<gene>
    <name evidence="1" type="ORF">FKZ59_00015</name>
</gene>
<dbReference type="EMBL" id="VIGD01000001">
    <property type="protein sequence ID" value="TQE92127.1"/>
    <property type="molecule type" value="Genomic_DNA"/>
</dbReference>
<keyword evidence="2" id="KW-1185">Reference proteome</keyword>
<dbReference type="RefSeq" id="WP_141600680.1">
    <property type="nucleotide sequence ID" value="NZ_JARMSB010000004.1"/>
</dbReference>
<proteinExistence type="predicted"/>
<comment type="caution">
    <text evidence="1">The sequence shown here is derived from an EMBL/GenBank/DDBJ whole genome shotgun (WGS) entry which is preliminary data.</text>
</comment>
<name>A0A540V5U3_9BACL</name>
<dbReference type="OrthoDB" id="2869073at2"/>
<organism evidence="1 2">
    <name type="scientific">Ureibacillus terrenus</name>
    <dbReference type="NCBI Taxonomy" id="118246"/>
    <lineage>
        <taxon>Bacteria</taxon>
        <taxon>Bacillati</taxon>
        <taxon>Bacillota</taxon>
        <taxon>Bacilli</taxon>
        <taxon>Bacillales</taxon>
        <taxon>Caryophanaceae</taxon>
        <taxon>Ureibacillus</taxon>
    </lineage>
</organism>
<evidence type="ECO:0000313" key="2">
    <source>
        <dbReference type="Proteomes" id="UP000315753"/>
    </source>
</evidence>
<sequence>MNNRIARILSIALLFIIAGFLYQQYSIHFFGAGYDTPAEALPKDRDYVWIDGPINKKEHRYFFLADGKYYGTVVVKKTWKGWKEGEIVQGKWPEAIKENEISAAYSDEKILFGAIKGRGNILVEINGTNAEIVELNDMPKIATDLYQANEYSIWYVELKQLETREHFDIKVKNEKGKIISELSI</sequence>
<dbReference type="AlphaFoldDB" id="A0A540V5U3"/>